<comment type="caution">
    <text evidence="9">The sequence shown here is derived from an EMBL/GenBank/DDBJ whole genome shotgun (WGS) entry which is preliminary data.</text>
</comment>
<evidence type="ECO:0000256" key="1">
    <source>
        <dbReference type="ARBA" id="ARBA00004572"/>
    </source>
</evidence>
<feature type="compositionally biased region" description="Polar residues" evidence="7">
    <location>
        <begin position="69"/>
        <end position="87"/>
    </location>
</feature>
<dbReference type="Pfam" id="PF24581">
    <property type="entry name" value="DUF7608"/>
    <property type="match status" value="1"/>
</dbReference>
<gene>
    <name evidence="9" type="ORF">HDU87_006193</name>
</gene>
<dbReference type="InterPro" id="IPR003959">
    <property type="entry name" value="ATPase_AAA_core"/>
</dbReference>
<evidence type="ECO:0000256" key="3">
    <source>
        <dbReference type="ARBA" id="ARBA00022787"/>
    </source>
</evidence>
<dbReference type="Gene3D" id="3.40.50.300">
    <property type="entry name" value="P-loop containing nucleotide triphosphate hydrolases"/>
    <property type="match status" value="1"/>
</dbReference>
<keyword evidence="10" id="KW-1185">Reference proteome</keyword>
<protein>
    <recommendedName>
        <fullName evidence="8">AAA+ ATPase domain-containing protein</fullName>
    </recommendedName>
</protein>
<dbReference type="Gene3D" id="1.10.8.60">
    <property type="match status" value="1"/>
</dbReference>
<comment type="subcellular location">
    <subcellularLocation>
        <location evidence="1">Mitochondrion outer membrane</location>
        <topology evidence="1">Single-pass membrane protein</topology>
    </subcellularLocation>
</comment>
<dbReference type="InterPro" id="IPR003593">
    <property type="entry name" value="AAA+_ATPase"/>
</dbReference>
<dbReference type="InterPro" id="IPR051701">
    <property type="entry name" value="Mito_OM_Translocase_MSP1"/>
</dbReference>
<dbReference type="SMART" id="SM00382">
    <property type="entry name" value="AAA"/>
    <property type="match status" value="1"/>
</dbReference>
<feature type="region of interest" description="Disordered" evidence="7">
    <location>
        <begin position="1052"/>
        <end position="1111"/>
    </location>
</feature>
<evidence type="ECO:0000256" key="6">
    <source>
        <dbReference type="SAM" id="Coils"/>
    </source>
</evidence>
<keyword evidence="5" id="KW-0496">Mitochondrion</keyword>
<dbReference type="PANTHER" id="PTHR45644">
    <property type="entry name" value="AAA ATPASE, PUTATIVE (AFU_ORTHOLOGUE AFUA_2G12920)-RELATED-RELATED"/>
    <property type="match status" value="1"/>
</dbReference>
<feature type="compositionally biased region" description="Low complexity" evidence="7">
    <location>
        <begin position="1052"/>
        <end position="1075"/>
    </location>
</feature>
<feature type="coiled-coil region" evidence="6">
    <location>
        <begin position="737"/>
        <end position="764"/>
    </location>
</feature>
<dbReference type="Pfam" id="PF00004">
    <property type="entry name" value="AAA"/>
    <property type="match status" value="1"/>
</dbReference>
<dbReference type="GO" id="GO:0005524">
    <property type="term" value="F:ATP binding"/>
    <property type="evidence" value="ECO:0007669"/>
    <property type="project" value="UniProtKB-KW"/>
</dbReference>
<keyword evidence="3" id="KW-1000">Mitochondrion outer membrane</keyword>
<keyword evidence="2" id="KW-0547">Nucleotide-binding</keyword>
<reference evidence="9" key="1">
    <citation type="submission" date="2020-05" db="EMBL/GenBank/DDBJ databases">
        <title>Phylogenomic resolution of chytrid fungi.</title>
        <authorList>
            <person name="Stajich J.E."/>
            <person name="Amses K."/>
            <person name="Simmons R."/>
            <person name="Seto K."/>
            <person name="Myers J."/>
            <person name="Bonds A."/>
            <person name="Quandt C.A."/>
            <person name="Barry K."/>
            <person name="Liu P."/>
            <person name="Grigoriev I."/>
            <person name="Longcore J.E."/>
            <person name="James T.Y."/>
        </authorList>
    </citation>
    <scope>NUCLEOTIDE SEQUENCE</scope>
    <source>
        <strain evidence="9">JEL0379</strain>
    </source>
</reference>
<name>A0AAD5XQT1_9FUNG</name>
<dbReference type="InterPro" id="IPR041569">
    <property type="entry name" value="AAA_lid_3"/>
</dbReference>
<dbReference type="PROSITE" id="PS00674">
    <property type="entry name" value="AAA"/>
    <property type="match status" value="1"/>
</dbReference>
<evidence type="ECO:0000256" key="5">
    <source>
        <dbReference type="ARBA" id="ARBA00023128"/>
    </source>
</evidence>
<feature type="compositionally biased region" description="Pro residues" evidence="7">
    <location>
        <begin position="102"/>
        <end position="125"/>
    </location>
</feature>
<keyword evidence="6" id="KW-0175">Coiled coil</keyword>
<dbReference type="Proteomes" id="UP001212152">
    <property type="component" value="Unassembled WGS sequence"/>
</dbReference>
<evidence type="ECO:0000256" key="4">
    <source>
        <dbReference type="ARBA" id="ARBA00022840"/>
    </source>
</evidence>
<evidence type="ECO:0000256" key="7">
    <source>
        <dbReference type="SAM" id="MobiDB-lite"/>
    </source>
</evidence>
<evidence type="ECO:0000313" key="10">
    <source>
        <dbReference type="Proteomes" id="UP001212152"/>
    </source>
</evidence>
<dbReference type="SUPFAM" id="SSF52540">
    <property type="entry name" value="P-loop containing nucleoside triphosphate hydrolases"/>
    <property type="match status" value="1"/>
</dbReference>
<dbReference type="InterPro" id="IPR003960">
    <property type="entry name" value="ATPase_AAA_CS"/>
</dbReference>
<dbReference type="InterPro" id="IPR027417">
    <property type="entry name" value="P-loop_NTPase"/>
</dbReference>
<dbReference type="Pfam" id="PF17862">
    <property type="entry name" value="AAA_lid_3"/>
    <property type="match status" value="1"/>
</dbReference>
<sequence>MFVLSQRSSSALAARPAVASAAAAAASRRHSTAAHSLSIPSTLAHPGSAALSSLTIASTASRGKRWWSPVNSSSRVRNTCQARSMAQWTRLDPQSNNRSSSPPQPPQQPQPPPPSSRVRPDPPQYPQLHTLERNYQTAQKITETLDPAVFPYRLDAANKQTLKALTLAALAGRKGFGKNIVLASPHPGASIFMERTMRGVAKEANADILALDYVDVLAVVAELRDHAATAADGKAKASAVVDSSEQQKQNMVLMISPSFSPASYYVERDEDDMEHEEDYEDNEEEDDVGSKWAQWARERLPQFAMRHQQQQQQPQPVVLNLNVSTASKVDNAKFSSSLADKLRTEGAAASPQPLKVSLGSGSAHNPATVPAALAQPYKGSPYDQPISEPHLRDFSHALLSFIVARCASMPHLANLQSPRRLVLYLRDATDVVENAALSGRELMLCFMAVVEQLQNVHRIPVVLVAGCSPSLLVPGNVSRGRDPEFFGELFEGRADTNTVDPSHQARIWADGRLFATPLDAMDRVFDKIELLPPTPYLVSPTNPYGGGAYEAQASWLELMQEDMARRISDINLKRIEAYCARKRTTVHGLKRLGELFEAAMAKEGAAGAAESAENAAAQSAGVGKLEEEVWTLPLVERLVAIAVGIKLERAPADADPLQLAASLLNLDAEHLAEALVILSRSSRAGPIPEFWPDSEPSSTVAPAIALADSNGATPSSSVFAPAPTSSAAGASSATGGAASATAEAETIQQQLKRENVKLNQYETKLLSTVINPSAIPQTLDDLVLPASTKLLLQTLTVLPVLRPSYFATGVLSRHSVSGVLLFGPPGTGKTLLAKAIAKHSSARFMSVALSDVYDKFVGEGEKNVKAVFTLARKCRPCVVFLDEVDALFGRRGGMDQGNRREVVNEFMSEWDGLSGDNRGVVVLGATNRPFDLDDAILRRMPRRILVDLPNREQREEILRLHLAGEVLDNDLDLAAWATRTEKFSGSDLKNLCIAAALARIREAVGGDTGLAALVSASSSTSSSLASQAAASAAAKRGAAALVSPAQSLAETSAETSASTSSEPLAATAASTSTPTVTPPPTTTGRRTDSKRRSTATSSATSLPTSAAQQQQYPALPPLAASHFEVAATQIAPSLTDEMQTLVELRKWDALYGEKRDGSAAGAKKLGWGFAH</sequence>
<feature type="compositionally biased region" description="Low complexity" evidence="7">
    <location>
        <begin position="92"/>
        <end position="101"/>
    </location>
</feature>
<feature type="region of interest" description="Disordered" evidence="7">
    <location>
        <begin position="64"/>
        <end position="126"/>
    </location>
</feature>
<dbReference type="GO" id="GO:0016887">
    <property type="term" value="F:ATP hydrolysis activity"/>
    <property type="evidence" value="ECO:0007669"/>
    <property type="project" value="InterPro"/>
</dbReference>
<organism evidence="9 10">
    <name type="scientific">Geranomyces variabilis</name>
    <dbReference type="NCBI Taxonomy" id="109894"/>
    <lineage>
        <taxon>Eukaryota</taxon>
        <taxon>Fungi</taxon>
        <taxon>Fungi incertae sedis</taxon>
        <taxon>Chytridiomycota</taxon>
        <taxon>Chytridiomycota incertae sedis</taxon>
        <taxon>Chytridiomycetes</taxon>
        <taxon>Spizellomycetales</taxon>
        <taxon>Powellomycetaceae</taxon>
        <taxon>Geranomyces</taxon>
    </lineage>
</organism>
<dbReference type="AlphaFoldDB" id="A0AAD5XQT1"/>
<evidence type="ECO:0000313" key="9">
    <source>
        <dbReference type="EMBL" id="KAJ3175530.1"/>
    </source>
</evidence>
<dbReference type="PANTHER" id="PTHR45644:SF56">
    <property type="entry name" value="AAA ATPASE, PUTATIVE (AFU_ORTHOLOGUE AFUA_2G12920)-RELATED"/>
    <property type="match status" value="1"/>
</dbReference>
<evidence type="ECO:0000256" key="2">
    <source>
        <dbReference type="ARBA" id="ARBA00022741"/>
    </source>
</evidence>
<keyword evidence="3" id="KW-0472">Membrane</keyword>
<evidence type="ECO:0000259" key="8">
    <source>
        <dbReference type="SMART" id="SM00382"/>
    </source>
</evidence>
<dbReference type="InterPro" id="IPR056027">
    <property type="entry name" value="DUF7608"/>
</dbReference>
<feature type="domain" description="AAA+ ATPase" evidence="8">
    <location>
        <begin position="815"/>
        <end position="951"/>
    </location>
</feature>
<dbReference type="EMBL" id="JADGJQ010000051">
    <property type="protein sequence ID" value="KAJ3175530.1"/>
    <property type="molecule type" value="Genomic_DNA"/>
</dbReference>
<dbReference type="GO" id="GO:0005741">
    <property type="term" value="C:mitochondrial outer membrane"/>
    <property type="evidence" value="ECO:0007669"/>
    <property type="project" value="UniProtKB-SubCell"/>
</dbReference>
<feature type="compositionally biased region" description="Low complexity" evidence="7">
    <location>
        <begin position="1094"/>
        <end position="1111"/>
    </location>
</feature>
<accession>A0AAD5XQT1</accession>
<proteinExistence type="predicted"/>
<keyword evidence="4" id="KW-0067">ATP-binding</keyword>